<evidence type="ECO:0000259" key="8">
    <source>
        <dbReference type="PROSITE" id="PS50850"/>
    </source>
</evidence>
<dbReference type="KEGG" id="trg:TRUGW13939_10395"/>
<dbReference type="GO" id="GO:0005351">
    <property type="term" value="F:carbohydrate:proton symporter activity"/>
    <property type="evidence" value="ECO:0007669"/>
    <property type="project" value="TreeGrafter"/>
</dbReference>
<dbReference type="Pfam" id="PF00083">
    <property type="entry name" value="Sugar_tr"/>
    <property type="match status" value="1"/>
</dbReference>
<dbReference type="GeneID" id="55997875"/>
<gene>
    <name evidence="9" type="ORF">TRUGW13939_10395</name>
</gene>
<evidence type="ECO:0000256" key="2">
    <source>
        <dbReference type="ARBA" id="ARBA00010992"/>
    </source>
</evidence>
<evidence type="ECO:0000256" key="3">
    <source>
        <dbReference type="ARBA" id="ARBA00022448"/>
    </source>
</evidence>
<dbReference type="Gene3D" id="1.20.1250.20">
    <property type="entry name" value="MFS general substrate transporter like domains"/>
    <property type="match status" value="1"/>
</dbReference>
<reference evidence="10" key="1">
    <citation type="submission" date="2020-06" db="EMBL/GenBank/DDBJ databases">
        <title>A chromosome-scale genome assembly of Talaromyces rugulosus W13939.</title>
        <authorList>
            <person name="Wang B."/>
            <person name="Guo L."/>
            <person name="Ye K."/>
            <person name="Wang L."/>
        </authorList>
    </citation>
    <scope>NUCLEOTIDE SEQUENCE [LARGE SCALE GENOMIC DNA]</scope>
    <source>
        <strain evidence="10">W13939</strain>
    </source>
</reference>
<dbReference type="InterPro" id="IPR036259">
    <property type="entry name" value="MFS_trans_sf"/>
</dbReference>
<comment type="subcellular location">
    <subcellularLocation>
        <location evidence="1">Membrane</location>
        <topology evidence="1">Multi-pass membrane protein</topology>
    </subcellularLocation>
</comment>
<keyword evidence="5 7" id="KW-1133">Transmembrane helix</keyword>
<dbReference type="SUPFAM" id="SSF103473">
    <property type="entry name" value="MFS general substrate transporter"/>
    <property type="match status" value="1"/>
</dbReference>
<dbReference type="AlphaFoldDB" id="A0A7H8RA84"/>
<evidence type="ECO:0000313" key="10">
    <source>
        <dbReference type="Proteomes" id="UP000509510"/>
    </source>
</evidence>
<sequence length="120" mass="12241">MATASNSSVNGYTWACGLFAAVGSLLYGIDSGIVSTVISQPDFLNYFAPFTPSIKGAVVSINTLSCELKSLLTEIQGRKKTIAIGAVIALIAGILQAASVKIGMLIAGRIVGGFAVGIMS</sequence>
<dbReference type="RefSeq" id="XP_035349400.1">
    <property type="nucleotide sequence ID" value="XM_035493507.1"/>
</dbReference>
<evidence type="ECO:0000313" key="9">
    <source>
        <dbReference type="EMBL" id="QKX63226.1"/>
    </source>
</evidence>
<evidence type="ECO:0000256" key="5">
    <source>
        <dbReference type="ARBA" id="ARBA00022989"/>
    </source>
</evidence>
<feature type="domain" description="Major facilitator superfamily (MFS) profile" evidence="8">
    <location>
        <begin position="16"/>
        <end position="120"/>
    </location>
</feature>
<dbReference type="Proteomes" id="UP000509510">
    <property type="component" value="Chromosome VI"/>
</dbReference>
<dbReference type="InterPro" id="IPR020846">
    <property type="entry name" value="MFS_dom"/>
</dbReference>
<evidence type="ECO:0000256" key="4">
    <source>
        <dbReference type="ARBA" id="ARBA00022692"/>
    </source>
</evidence>
<evidence type="ECO:0000256" key="6">
    <source>
        <dbReference type="ARBA" id="ARBA00023136"/>
    </source>
</evidence>
<dbReference type="PRINTS" id="PR00171">
    <property type="entry name" value="SUGRTRNSPORT"/>
</dbReference>
<feature type="transmembrane region" description="Helical" evidence="7">
    <location>
        <begin position="82"/>
        <end position="107"/>
    </location>
</feature>
<keyword evidence="3" id="KW-0813">Transport</keyword>
<proteinExistence type="inferred from homology"/>
<dbReference type="InterPro" id="IPR005828">
    <property type="entry name" value="MFS_sugar_transport-like"/>
</dbReference>
<dbReference type="GO" id="GO:0016020">
    <property type="term" value="C:membrane"/>
    <property type="evidence" value="ECO:0007669"/>
    <property type="project" value="UniProtKB-SubCell"/>
</dbReference>
<keyword evidence="6 7" id="KW-0472">Membrane</keyword>
<keyword evidence="4 7" id="KW-0812">Transmembrane</keyword>
<accession>A0A7H8RA84</accession>
<dbReference type="PANTHER" id="PTHR48022:SF2">
    <property type="entry name" value="PLASTIDIC GLUCOSE TRANSPORTER 4"/>
    <property type="match status" value="1"/>
</dbReference>
<evidence type="ECO:0000256" key="1">
    <source>
        <dbReference type="ARBA" id="ARBA00004141"/>
    </source>
</evidence>
<comment type="similarity">
    <text evidence="2">Belongs to the major facilitator superfamily. Sugar transporter (TC 2.A.1.1) family.</text>
</comment>
<evidence type="ECO:0000256" key="7">
    <source>
        <dbReference type="SAM" id="Phobius"/>
    </source>
</evidence>
<dbReference type="PROSITE" id="PS50850">
    <property type="entry name" value="MFS"/>
    <property type="match status" value="1"/>
</dbReference>
<organism evidence="9 10">
    <name type="scientific">Talaromyces rugulosus</name>
    <name type="common">Penicillium rugulosum</name>
    <dbReference type="NCBI Taxonomy" id="121627"/>
    <lineage>
        <taxon>Eukaryota</taxon>
        <taxon>Fungi</taxon>
        <taxon>Dikarya</taxon>
        <taxon>Ascomycota</taxon>
        <taxon>Pezizomycotina</taxon>
        <taxon>Eurotiomycetes</taxon>
        <taxon>Eurotiomycetidae</taxon>
        <taxon>Eurotiales</taxon>
        <taxon>Trichocomaceae</taxon>
        <taxon>Talaromyces</taxon>
        <taxon>Talaromyces sect. Islandici</taxon>
    </lineage>
</organism>
<feature type="transmembrane region" description="Helical" evidence="7">
    <location>
        <begin position="12"/>
        <end position="29"/>
    </location>
</feature>
<name>A0A7H8RA84_TALRU</name>
<dbReference type="PANTHER" id="PTHR48022">
    <property type="entry name" value="PLASTIDIC GLUCOSE TRANSPORTER 4"/>
    <property type="match status" value="1"/>
</dbReference>
<dbReference type="EMBL" id="CP055903">
    <property type="protein sequence ID" value="QKX63226.1"/>
    <property type="molecule type" value="Genomic_DNA"/>
</dbReference>
<dbReference type="OrthoDB" id="4142200at2759"/>
<keyword evidence="10" id="KW-1185">Reference proteome</keyword>
<dbReference type="InterPro" id="IPR003663">
    <property type="entry name" value="Sugar/inositol_transpt"/>
</dbReference>
<protein>
    <recommendedName>
        <fullName evidence="8">Major facilitator superfamily (MFS) profile domain-containing protein</fullName>
    </recommendedName>
</protein>
<dbReference type="InterPro" id="IPR050360">
    <property type="entry name" value="MFS_Sugar_Transporters"/>
</dbReference>